<evidence type="ECO:0000313" key="1">
    <source>
        <dbReference type="EMBL" id="PWN47128.1"/>
    </source>
</evidence>
<dbReference type="EMBL" id="KZ820534">
    <property type="protein sequence ID" value="PWN47128.1"/>
    <property type="molecule type" value="Genomic_DNA"/>
</dbReference>
<organism evidence="1 2">
    <name type="scientific">Violaceomyces palustris</name>
    <dbReference type="NCBI Taxonomy" id="1673888"/>
    <lineage>
        <taxon>Eukaryota</taxon>
        <taxon>Fungi</taxon>
        <taxon>Dikarya</taxon>
        <taxon>Basidiomycota</taxon>
        <taxon>Ustilaginomycotina</taxon>
        <taxon>Ustilaginomycetes</taxon>
        <taxon>Violaceomycetales</taxon>
        <taxon>Violaceomycetaceae</taxon>
        <taxon>Violaceomyces</taxon>
    </lineage>
</organism>
<sequence>MPLPRVKAFPIVSENSIITDGGAALRISAKEKRSELIGHFAPEIRLKDHLGRMVSLHATIALGRPIVLYFFPLAGSPHCTKESCSFRDAMGTSPVFNDLNVMVIGISQDPPERSKRFVDEHHLGFRILHDESRRVMDEWGVGRALMGLIDSRCTFIIDHRGIVRGMAEGVFDYKGHRNFAEKWLIRIEHELAGREKHIIEAGMTGLEASAENDRNIRILYGSEGSALGGGIGCVPRYGAAAVSKDTKMDPSKSGQARPLKSKASRRGFFSGKISGTDVDRPPRPMFGSDHGSNRSRSSLVSTRSQPTQSTSKYRHAASDYGSRYGMEDDIPPIPPTFLQLDRNEAEFDEKPGSERSPRSRAGSAWGNSSSASANSISTAETSAHGSKSYHVKEGSAGSFLTALEQPDAELLAFLNSPPSKAMARMKAEGRMAPGESVRVKDYSDPSLAIPTGSVSWQYADEIPDDPTEEDEEYVVQNASGNIKLLPNARAISPPIGLASSRALGDRSRPHATDSVLQRAKASFEETHLERFTVFPGARDRRASTSSSSASAGLMASPALRETKLSGLPDSHSVVKPSDFSSKASVRSSSRGVNGTRSNTPPSKNGAATIFDDERISLDNDLGVVPSQLMTARRVNVSTDALPSSLARKVSVISIRNGSTKSSPGGKNGLATSSPPNLLERDRKSQARTRGETEGTCLGGPTHHDDSNQEREDESAKTSPSVAASLLRSPQQRSIPQKAPPPKYAPPPPPVPTSKTSNLHLSESPIAEKGVFEGGAGLGIVQSIGSSRGETLSASDSESHHDGLADAQIAAEWNSLQKRDSMNGENDVFENWRNIHSRMSNCSDGTGRLSIAGSAGTFGDGAGEEGEGLSLSTNYHSSS</sequence>
<protein>
    <submittedName>
        <fullName evidence="1">AhpC-TSA-domain-containing protein</fullName>
    </submittedName>
</protein>
<dbReference type="Proteomes" id="UP000245626">
    <property type="component" value="Unassembled WGS sequence"/>
</dbReference>
<accession>A0ACD0NMU4</accession>
<gene>
    <name evidence="1" type="ORF">IE53DRAFT_382357</name>
</gene>
<reference evidence="1 2" key="1">
    <citation type="journal article" date="2018" name="Mol. Biol. Evol.">
        <title>Broad Genomic Sampling Reveals a Smut Pathogenic Ancestry of the Fungal Clade Ustilaginomycotina.</title>
        <authorList>
            <person name="Kijpornyongpan T."/>
            <person name="Mondo S.J."/>
            <person name="Barry K."/>
            <person name="Sandor L."/>
            <person name="Lee J."/>
            <person name="Lipzen A."/>
            <person name="Pangilinan J."/>
            <person name="LaButti K."/>
            <person name="Hainaut M."/>
            <person name="Henrissat B."/>
            <person name="Grigoriev I.V."/>
            <person name="Spatafora J.W."/>
            <person name="Aime M.C."/>
        </authorList>
    </citation>
    <scope>NUCLEOTIDE SEQUENCE [LARGE SCALE GENOMIC DNA]</scope>
    <source>
        <strain evidence="1 2">SA 807</strain>
    </source>
</reference>
<evidence type="ECO:0000313" key="2">
    <source>
        <dbReference type="Proteomes" id="UP000245626"/>
    </source>
</evidence>
<name>A0ACD0NMU4_9BASI</name>
<keyword evidence="2" id="KW-1185">Reference proteome</keyword>
<proteinExistence type="predicted"/>